<comment type="caution">
    <text evidence="2">The sequence shown here is derived from an EMBL/GenBank/DDBJ whole genome shotgun (WGS) entry which is preliminary data.</text>
</comment>
<dbReference type="RefSeq" id="WP_107952023.1">
    <property type="nucleotide sequence ID" value="NZ_QAYE01000001.1"/>
</dbReference>
<gene>
    <name evidence="2" type="ORF">C8J25_101387</name>
</gene>
<evidence type="ECO:0000313" key="3">
    <source>
        <dbReference type="Proteomes" id="UP000244013"/>
    </source>
</evidence>
<protein>
    <recommendedName>
        <fullName evidence="1">ABC-three component systems C-terminal domain-containing protein</fullName>
    </recommendedName>
</protein>
<dbReference type="EMBL" id="QAYE01000001">
    <property type="protein sequence ID" value="PTW48887.1"/>
    <property type="molecule type" value="Genomic_DNA"/>
</dbReference>
<sequence length="333" mass="37851">MRTNYAVSVIGLTDERLEAFVADWLLFRTRDYVQSERWNGSGDMGRDVVGYATSARHEGDWDNFQCKQLSTRLSESSAILELGKIFMHAAAGEFRLPRAYTFVAPRGVVRNVQTYIAHPERFRAACKSRWAEVCEPHLVQNKSVPFTDDIEAMVDAFDFKNVFALDAVKLTQDPYIKPALVKWFGEDPGEAPRGVAPDGIVLEEATYLTELVQAYGARRGVAFADATDVIADPDWGDDLRDQRTRFFEAAAFKRYYRDSTFPEMLDTFNDDIYHGVVDAYREVHPDALARMVAVMKEAKSVVPSGVMRRYGRVPVKQGLCHHFVNEGRLKWTR</sequence>
<feature type="domain" description="ABC-three component systems C-terminal" evidence="1">
    <location>
        <begin position="204"/>
        <end position="331"/>
    </location>
</feature>
<name>A0A2T5UBK9_9SPHN</name>
<evidence type="ECO:0000313" key="2">
    <source>
        <dbReference type="EMBL" id="PTW48887.1"/>
    </source>
</evidence>
<accession>A0A2T5UBK9</accession>
<dbReference type="AlphaFoldDB" id="A0A2T5UBK9"/>
<dbReference type="InterPro" id="IPR046914">
    <property type="entry name" value="ABC-3C_CTD6"/>
</dbReference>
<reference evidence="2 3" key="1">
    <citation type="submission" date="2018-04" db="EMBL/GenBank/DDBJ databases">
        <title>Genomic Encyclopedia of Type Strains, Phase III (KMG-III): the genomes of soil and plant-associated and newly described type strains.</title>
        <authorList>
            <person name="Whitman W."/>
        </authorList>
    </citation>
    <scope>NUCLEOTIDE SEQUENCE [LARGE SCALE GENOMIC DNA]</scope>
    <source>
        <strain evidence="2 3">MA-olki</strain>
    </source>
</reference>
<proteinExistence type="predicted"/>
<organism evidence="2 3">
    <name type="scientific">Sphingomonas faeni</name>
    <dbReference type="NCBI Taxonomy" id="185950"/>
    <lineage>
        <taxon>Bacteria</taxon>
        <taxon>Pseudomonadati</taxon>
        <taxon>Pseudomonadota</taxon>
        <taxon>Alphaproteobacteria</taxon>
        <taxon>Sphingomonadales</taxon>
        <taxon>Sphingomonadaceae</taxon>
        <taxon>Sphingomonas</taxon>
    </lineage>
</organism>
<evidence type="ECO:0000259" key="1">
    <source>
        <dbReference type="Pfam" id="PF20282"/>
    </source>
</evidence>
<dbReference type="GeneID" id="91004481"/>
<dbReference type="Pfam" id="PF20282">
    <property type="entry name" value="CTD6"/>
    <property type="match status" value="1"/>
</dbReference>
<dbReference type="OrthoDB" id="3242664at2"/>
<dbReference type="Proteomes" id="UP000244013">
    <property type="component" value="Unassembled WGS sequence"/>
</dbReference>